<name>A0A7J7CX70_TRIWF</name>
<dbReference type="OrthoDB" id="196308at2759"/>
<organism evidence="4 5">
    <name type="scientific">Tripterygium wilfordii</name>
    <name type="common">Thunder God vine</name>
    <dbReference type="NCBI Taxonomy" id="458696"/>
    <lineage>
        <taxon>Eukaryota</taxon>
        <taxon>Viridiplantae</taxon>
        <taxon>Streptophyta</taxon>
        <taxon>Embryophyta</taxon>
        <taxon>Tracheophyta</taxon>
        <taxon>Spermatophyta</taxon>
        <taxon>Magnoliopsida</taxon>
        <taxon>eudicotyledons</taxon>
        <taxon>Gunneridae</taxon>
        <taxon>Pentapetalae</taxon>
        <taxon>rosids</taxon>
        <taxon>fabids</taxon>
        <taxon>Celastrales</taxon>
        <taxon>Celastraceae</taxon>
        <taxon>Tripterygium</taxon>
    </lineage>
</organism>
<dbReference type="AlphaFoldDB" id="A0A7J7CX70"/>
<evidence type="ECO:0000256" key="2">
    <source>
        <dbReference type="ARBA" id="ARBA00022528"/>
    </source>
</evidence>
<dbReference type="Gene3D" id="3.40.1350.100">
    <property type="match status" value="2"/>
</dbReference>
<dbReference type="Pfam" id="PF04278">
    <property type="entry name" value="Tic22"/>
    <property type="match status" value="1"/>
</dbReference>
<comment type="caution">
    <text evidence="4">The sequence shown here is derived from an EMBL/GenBank/DDBJ whole genome shotgun (WGS) entry which is preliminary data.</text>
</comment>
<dbReference type="EMBL" id="JAAARO010000013">
    <property type="protein sequence ID" value="KAF5738486.1"/>
    <property type="molecule type" value="Genomic_DNA"/>
</dbReference>
<evidence type="ECO:0000313" key="4">
    <source>
        <dbReference type="EMBL" id="KAF5738486.1"/>
    </source>
</evidence>
<evidence type="ECO:0000256" key="3">
    <source>
        <dbReference type="ARBA" id="ARBA00022640"/>
    </source>
</evidence>
<dbReference type="Proteomes" id="UP000593562">
    <property type="component" value="Unassembled WGS sequence"/>
</dbReference>
<dbReference type="InterPro" id="IPR007378">
    <property type="entry name" value="Tic22-like"/>
</dbReference>
<comment type="subcellular location">
    <subcellularLocation>
        <location evidence="1">Plastid</location>
        <location evidence="1">Chloroplast</location>
    </subcellularLocation>
</comment>
<dbReference type="GO" id="GO:0009507">
    <property type="term" value="C:chloroplast"/>
    <property type="evidence" value="ECO:0007669"/>
    <property type="project" value="UniProtKB-SubCell"/>
</dbReference>
<dbReference type="GO" id="GO:0015031">
    <property type="term" value="P:protein transport"/>
    <property type="evidence" value="ECO:0007669"/>
    <property type="project" value="InterPro"/>
</dbReference>
<dbReference type="FunCoup" id="A0A7J7CX70">
    <property type="interactions" value="664"/>
</dbReference>
<reference evidence="4 5" key="1">
    <citation type="journal article" date="2020" name="Nat. Commun.">
        <title>Genome of Tripterygium wilfordii and identification of cytochrome P450 involved in triptolide biosynthesis.</title>
        <authorList>
            <person name="Tu L."/>
            <person name="Su P."/>
            <person name="Zhang Z."/>
            <person name="Gao L."/>
            <person name="Wang J."/>
            <person name="Hu T."/>
            <person name="Zhou J."/>
            <person name="Zhang Y."/>
            <person name="Zhao Y."/>
            <person name="Liu Y."/>
            <person name="Song Y."/>
            <person name="Tong Y."/>
            <person name="Lu Y."/>
            <person name="Yang J."/>
            <person name="Xu C."/>
            <person name="Jia M."/>
            <person name="Peters R.J."/>
            <person name="Huang L."/>
            <person name="Gao W."/>
        </authorList>
    </citation>
    <scope>NUCLEOTIDE SEQUENCE [LARGE SCALE GENOMIC DNA]</scope>
    <source>
        <strain evidence="5">cv. XIE 37</strain>
        <tissue evidence="4">Leaf</tissue>
    </source>
</reference>
<dbReference type="PANTHER" id="PTHR33926">
    <property type="entry name" value="PROTEIN TIC 22, CHLOROPLASTIC"/>
    <property type="match status" value="1"/>
</dbReference>
<sequence length="301" mass="33566">MDSTNYNPLKSFSKFTQTLQFNLHQTLNNLQNNCGAIQTQFHSAFSDLQTHTKHAFDTIIPRFNPNSPFPRNAAWARIGDEAKGYGEPVTRSSAIRSNRSIEERLAGVPVYALSNSDQEFVLVSGSSIGTSLGLLCFRKEDAEALLEQMKSMDPEMRRGGSKVVAVSLSKVCQLKVDGVAFRLIPDSAEIKNALMARQKLGLSSDGFSGIPVFQSRSLVLRSQNKSYRPVFFKKEDLERSLVRASQQQRKINPVLKQGDIEVAVFEEIIKGMQMQESSTLKWDDVVFIPPGFDVSIVPSEQ</sequence>
<dbReference type="PANTHER" id="PTHR33926:SF1">
    <property type="entry name" value="PROTEIN TIC 22-LIKE, CHLOROPLASTIC"/>
    <property type="match status" value="1"/>
</dbReference>
<proteinExistence type="predicted"/>
<keyword evidence="2" id="KW-0150">Chloroplast</keyword>
<evidence type="ECO:0000256" key="1">
    <source>
        <dbReference type="ARBA" id="ARBA00004229"/>
    </source>
</evidence>
<protein>
    <submittedName>
        <fullName evidence="4">Chloroplast inner membrane import protein Tic22</fullName>
    </submittedName>
</protein>
<keyword evidence="5" id="KW-1185">Reference proteome</keyword>
<gene>
    <name evidence="4" type="ORF">HS088_TW13G01385</name>
</gene>
<keyword evidence="3" id="KW-0934">Plastid</keyword>
<dbReference type="InParanoid" id="A0A7J7CX70"/>
<evidence type="ECO:0000313" key="5">
    <source>
        <dbReference type="Proteomes" id="UP000593562"/>
    </source>
</evidence>
<accession>A0A7J7CX70</accession>